<accession>A0ABT8AB89</accession>
<evidence type="ECO:0000256" key="4">
    <source>
        <dbReference type="ARBA" id="ARBA00022525"/>
    </source>
</evidence>
<dbReference type="InterPro" id="IPR001736">
    <property type="entry name" value="PLipase_D/transphosphatidylase"/>
</dbReference>
<dbReference type="InterPro" id="IPR025202">
    <property type="entry name" value="PLD-like_dom"/>
</dbReference>
<reference evidence="8" key="1">
    <citation type="journal article" date="2019" name="Int. J. Syst. Evol. Microbiol.">
        <title>The Global Catalogue of Microorganisms (GCM) 10K type strain sequencing project: providing services to taxonomists for standard genome sequencing and annotation.</title>
        <authorList>
            <consortium name="The Broad Institute Genomics Platform"/>
            <consortium name="The Broad Institute Genome Sequencing Center for Infectious Disease"/>
            <person name="Wu L."/>
            <person name="Ma J."/>
        </authorList>
    </citation>
    <scope>NUCLEOTIDE SEQUENCE [LARGE SCALE GENOMIC DNA]</scope>
    <source>
        <strain evidence="8">CECT 7131</strain>
    </source>
</reference>
<dbReference type="CDD" id="cd09159">
    <property type="entry name" value="PLDc_ybhO_like_2"/>
    <property type="match status" value="1"/>
</dbReference>
<evidence type="ECO:0000256" key="5">
    <source>
        <dbReference type="ARBA" id="ARBA00029594"/>
    </source>
</evidence>
<comment type="subcellular location">
    <subcellularLocation>
        <location evidence="2">Secreted</location>
    </subcellularLocation>
</comment>
<feature type="domain" description="PLD phosphodiesterase" evidence="6">
    <location>
        <begin position="155"/>
        <end position="182"/>
    </location>
</feature>
<keyword evidence="8" id="KW-1185">Reference proteome</keyword>
<dbReference type="PANTHER" id="PTHR21248:SF22">
    <property type="entry name" value="PHOSPHOLIPASE D"/>
    <property type="match status" value="1"/>
</dbReference>
<evidence type="ECO:0000259" key="6">
    <source>
        <dbReference type="PROSITE" id="PS50035"/>
    </source>
</evidence>
<comment type="caution">
    <text evidence="7">The sequence shown here is derived from an EMBL/GenBank/DDBJ whole genome shotgun (WGS) entry which is preliminary data.</text>
</comment>
<evidence type="ECO:0000313" key="8">
    <source>
        <dbReference type="Proteomes" id="UP001529369"/>
    </source>
</evidence>
<evidence type="ECO:0000256" key="3">
    <source>
        <dbReference type="ARBA" id="ARBA00018392"/>
    </source>
</evidence>
<dbReference type="PROSITE" id="PS51257">
    <property type="entry name" value="PROKAR_LIPOPROTEIN"/>
    <property type="match status" value="1"/>
</dbReference>
<feature type="domain" description="PLD phosphodiesterase" evidence="6">
    <location>
        <begin position="339"/>
        <end position="366"/>
    </location>
</feature>
<dbReference type="Gene3D" id="3.30.870.10">
    <property type="entry name" value="Endonuclease Chain A"/>
    <property type="match status" value="2"/>
</dbReference>
<proteinExistence type="predicted"/>
<comment type="function">
    <text evidence="1">Could be a virulence factor.</text>
</comment>
<evidence type="ECO:0000313" key="7">
    <source>
        <dbReference type="EMBL" id="MDN3567027.1"/>
    </source>
</evidence>
<dbReference type="SUPFAM" id="SSF56024">
    <property type="entry name" value="Phospholipase D/nuclease"/>
    <property type="match status" value="2"/>
</dbReference>
<dbReference type="Proteomes" id="UP001529369">
    <property type="component" value="Unassembled WGS sequence"/>
</dbReference>
<evidence type="ECO:0000256" key="2">
    <source>
        <dbReference type="ARBA" id="ARBA00004613"/>
    </source>
</evidence>
<protein>
    <recommendedName>
        <fullName evidence="3">Phospholipase D</fullName>
    </recommendedName>
    <alternativeName>
        <fullName evidence="5">Choline phosphatase</fullName>
    </alternativeName>
</protein>
<gene>
    <name evidence="7" type="ORF">QWZ14_21825</name>
</gene>
<dbReference type="EMBL" id="JAUFPN010000184">
    <property type="protein sequence ID" value="MDN3567027.1"/>
    <property type="molecule type" value="Genomic_DNA"/>
</dbReference>
<name>A0ABT8AB89_9PROT</name>
<keyword evidence="4" id="KW-0964">Secreted</keyword>
<dbReference type="PROSITE" id="PS50035">
    <property type="entry name" value="PLD"/>
    <property type="match status" value="2"/>
</dbReference>
<organism evidence="7 8">
    <name type="scientific">Paeniroseomonas aquatica</name>
    <dbReference type="NCBI Taxonomy" id="373043"/>
    <lineage>
        <taxon>Bacteria</taxon>
        <taxon>Pseudomonadati</taxon>
        <taxon>Pseudomonadota</taxon>
        <taxon>Alphaproteobacteria</taxon>
        <taxon>Acetobacterales</taxon>
        <taxon>Acetobacteraceae</taxon>
        <taxon>Paeniroseomonas</taxon>
    </lineage>
</organism>
<dbReference type="CDD" id="cd09110">
    <property type="entry name" value="PLDc_CLS_1"/>
    <property type="match status" value="1"/>
</dbReference>
<dbReference type="RefSeq" id="WP_290319028.1">
    <property type="nucleotide sequence ID" value="NZ_JAUFPN010000184.1"/>
</dbReference>
<dbReference type="SMART" id="SM00155">
    <property type="entry name" value="PLDc"/>
    <property type="match status" value="2"/>
</dbReference>
<evidence type="ECO:0000256" key="1">
    <source>
        <dbReference type="ARBA" id="ARBA00003145"/>
    </source>
</evidence>
<sequence length="426" mass="46397">MTHSRTTRRAVLAGLPALAACARIPVLPDGPEDPMERHALLVEQLDGAPLLAGNKVDVLDGGVAMFEAAFRAIAGATDHVNLEFYILQDVRIPGTEGPSLFGLLLLKLAQGVAVTIIHDGYGSLGSDFGPLRAAGARTLEFHPLDPTAAKTGWRPNNRDHRKMLIVDGRLGIMGGINLDHVYENPCGTGAPEPDTEAACWHDTSIRIEGPTVGAMQTLFLETWAKEHGEALPPRNWFPVLASPGPARIRMLGSAPGEKRPRYYVTLLTAIAAARSSLWLCTGYFVPTWQQRRALRAAARRGVKVRLLLPHVSDSPQALDVQRGTYDDLLEAGVGIHEIGDGVLHGKVAVVDGVWSAIGSSNLDYRSVAWNNEVDAIVLGRDTAQALERILAREFARGRPIELHQWRQRGIVPRLRELSSRIMEDLL</sequence>
<dbReference type="PANTHER" id="PTHR21248">
    <property type="entry name" value="CARDIOLIPIN SYNTHASE"/>
    <property type="match status" value="1"/>
</dbReference>
<dbReference type="Pfam" id="PF00614">
    <property type="entry name" value="PLDc"/>
    <property type="match status" value="1"/>
</dbReference>
<dbReference type="Pfam" id="PF13091">
    <property type="entry name" value="PLDc_2"/>
    <property type="match status" value="1"/>
</dbReference>